<name>A0AAV4X3W9_9ARAC</name>
<dbReference type="Proteomes" id="UP001054837">
    <property type="component" value="Unassembled WGS sequence"/>
</dbReference>
<evidence type="ECO:0000313" key="2">
    <source>
        <dbReference type="Proteomes" id="UP001054837"/>
    </source>
</evidence>
<keyword evidence="2" id="KW-1185">Reference proteome</keyword>
<dbReference type="EMBL" id="BPLQ01015704">
    <property type="protein sequence ID" value="GIY89961.1"/>
    <property type="molecule type" value="Genomic_DNA"/>
</dbReference>
<gene>
    <name evidence="1" type="ORF">CDAR_605031</name>
</gene>
<organism evidence="1 2">
    <name type="scientific">Caerostris darwini</name>
    <dbReference type="NCBI Taxonomy" id="1538125"/>
    <lineage>
        <taxon>Eukaryota</taxon>
        <taxon>Metazoa</taxon>
        <taxon>Ecdysozoa</taxon>
        <taxon>Arthropoda</taxon>
        <taxon>Chelicerata</taxon>
        <taxon>Arachnida</taxon>
        <taxon>Araneae</taxon>
        <taxon>Araneomorphae</taxon>
        <taxon>Entelegynae</taxon>
        <taxon>Araneoidea</taxon>
        <taxon>Araneidae</taxon>
        <taxon>Caerostris</taxon>
    </lineage>
</organism>
<reference evidence="1 2" key="1">
    <citation type="submission" date="2021-06" db="EMBL/GenBank/DDBJ databases">
        <title>Caerostris darwini draft genome.</title>
        <authorList>
            <person name="Kono N."/>
            <person name="Arakawa K."/>
        </authorList>
    </citation>
    <scope>NUCLEOTIDE SEQUENCE [LARGE SCALE GENOMIC DNA]</scope>
</reference>
<accession>A0AAV4X3W9</accession>
<evidence type="ECO:0000313" key="1">
    <source>
        <dbReference type="EMBL" id="GIY89961.1"/>
    </source>
</evidence>
<sequence>MVRLFPPPPHLLLFLTTFLLRRTFNKTTDLLYLPRTQRLMQGETPFSLDSIPSPKIRKIVEEKNSHFSSVLPCETNPGKGLAKRCITDKGTRILDKQCCNGTQKVYGEEREKNYVVFLLRKGLSSLCSLMVKKHYVKRMASRENQNQYPR</sequence>
<protein>
    <submittedName>
        <fullName evidence="1">Uncharacterized protein</fullName>
    </submittedName>
</protein>
<dbReference type="AlphaFoldDB" id="A0AAV4X3W9"/>
<proteinExistence type="predicted"/>
<comment type="caution">
    <text evidence="1">The sequence shown here is derived from an EMBL/GenBank/DDBJ whole genome shotgun (WGS) entry which is preliminary data.</text>
</comment>